<organism evidence="2 3">
    <name type="scientific">Streptomyces hoynatensis</name>
    <dbReference type="NCBI Taxonomy" id="1141874"/>
    <lineage>
        <taxon>Bacteria</taxon>
        <taxon>Bacillati</taxon>
        <taxon>Actinomycetota</taxon>
        <taxon>Actinomycetes</taxon>
        <taxon>Kitasatosporales</taxon>
        <taxon>Streptomycetaceae</taxon>
        <taxon>Streptomyces</taxon>
    </lineage>
</organism>
<protein>
    <submittedName>
        <fullName evidence="2">Uncharacterized protein</fullName>
    </submittedName>
</protein>
<accession>A0A3A9Z624</accession>
<keyword evidence="1" id="KW-0812">Transmembrane</keyword>
<evidence type="ECO:0000256" key="1">
    <source>
        <dbReference type="SAM" id="Phobius"/>
    </source>
</evidence>
<gene>
    <name evidence="2" type="ORF">D7294_08490</name>
</gene>
<dbReference type="EMBL" id="RBAL01000004">
    <property type="protein sequence ID" value="RKN43758.1"/>
    <property type="molecule type" value="Genomic_DNA"/>
</dbReference>
<evidence type="ECO:0000313" key="2">
    <source>
        <dbReference type="EMBL" id="RKN43758.1"/>
    </source>
</evidence>
<dbReference type="AlphaFoldDB" id="A0A3A9Z624"/>
<evidence type="ECO:0000313" key="3">
    <source>
        <dbReference type="Proteomes" id="UP000272474"/>
    </source>
</evidence>
<dbReference type="InterPro" id="IPR047928">
    <property type="entry name" value="Perm_prefix_1"/>
</dbReference>
<keyword evidence="1" id="KW-1133">Transmembrane helix</keyword>
<feature type="transmembrane region" description="Helical" evidence="1">
    <location>
        <begin position="119"/>
        <end position="143"/>
    </location>
</feature>
<dbReference type="OrthoDB" id="5187995at2"/>
<keyword evidence="1" id="KW-0472">Membrane</keyword>
<dbReference type="NCBIfam" id="NF038403">
    <property type="entry name" value="perm_prefix_1"/>
    <property type="match status" value="1"/>
</dbReference>
<dbReference type="RefSeq" id="WP_120677265.1">
    <property type="nucleotide sequence ID" value="NZ_RBAL01000004.1"/>
</dbReference>
<feature type="transmembrane region" description="Helical" evidence="1">
    <location>
        <begin position="155"/>
        <end position="179"/>
    </location>
</feature>
<keyword evidence="3" id="KW-1185">Reference proteome</keyword>
<sequence length="225" mass="22800">MSSADPVERHVTALSAALHGPARAKNRMLAEVRDGLADAVADRAGDGTPAERERAAREAVREFGTVEEVAPSFQRELTIAQARHTARRVALAAPLLLLCRQLVTTVPGGRPLSAAEVTAAHLGGAAALAALLAAAALAVTGGLGRRLPLPRGLPFAVAWAGTAAAVTLGLGALTLATAAALTGHLALAAVLALLTVAGHTRIAAAARACRHCARLARPPEPRPLA</sequence>
<comment type="caution">
    <text evidence="2">The sequence shown here is derived from an EMBL/GenBank/DDBJ whole genome shotgun (WGS) entry which is preliminary data.</text>
</comment>
<reference evidence="2 3" key="1">
    <citation type="journal article" date="2014" name="Int. J. Syst. Evol. Microbiol.">
        <title>Streptomyces hoynatensis sp. nov., isolated from deep marine sediment.</title>
        <authorList>
            <person name="Veyisoglu A."/>
            <person name="Sahin N."/>
        </authorList>
    </citation>
    <scope>NUCLEOTIDE SEQUENCE [LARGE SCALE GENOMIC DNA]</scope>
    <source>
        <strain evidence="2 3">KCTC 29097</strain>
    </source>
</reference>
<feature type="transmembrane region" description="Helical" evidence="1">
    <location>
        <begin position="185"/>
        <end position="204"/>
    </location>
</feature>
<proteinExistence type="predicted"/>
<dbReference type="Proteomes" id="UP000272474">
    <property type="component" value="Unassembled WGS sequence"/>
</dbReference>
<name>A0A3A9Z624_9ACTN</name>